<dbReference type="Gene3D" id="3.40.50.2300">
    <property type="match status" value="1"/>
</dbReference>
<evidence type="ECO:0000259" key="4">
    <source>
        <dbReference type="PROSITE" id="PS50110"/>
    </source>
</evidence>
<dbReference type="SUPFAM" id="SSF52172">
    <property type="entry name" value="CheY-like"/>
    <property type="match status" value="1"/>
</dbReference>
<dbReference type="OrthoDB" id="7210814at2"/>
<name>A0A5B2VJD4_9HYPH</name>
<dbReference type="PANTHER" id="PTHR44591:SF21">
    <property type="entry name" value="TWO-COMPONENT RESPONSE REGULATOR"/>
    <property type="match status" value="1"/>
</dbReference>
<dbReference type="Proteomes" id="UP000323142">
    <property type="component" value="Unassembled WGS sequence"/>
</dbReference>
<organism evidence="5 6">
    <name type="scientific">Salinarimonas soli</name>
    <dbReference type="NCBI Taxonomy" id="1638099"/>
    <lineage>
        <taxon>Bacteria</taxon>
        <taxon>Pseudomonadati</taxon>
        <taxon>Pseudomonadota</taxon>
        <taxon>Alphaproteobacteria</taxon>
        <taxon>Hyphomicrobiales</taxon>
        <taxon>Salinarimonadaceae</taxon>
        <taxon>Salinarimonas</taxon>
    </lineage>
</organism>
<protein>
    <submittedName>
        <fullName evidence="5">Response regulator</fullName>
    </submittedName>
</protein>
<feature type="region of interest" description="Disordered" evidence="3">
    <location>
        <begin position="133"/>
        <end position="155"/>
    </location>
</feature>
<evidence type="ECO:0000256" key="1">
    <source>
        <dbReference type="ARBA" id="ARBA00022553"/>
    </source>
</evidence>
<proteinExistence type="predicted"/>
<evidence type="ECO:0000256" key="2">
    <source>
        <dbReference type="PROSITE-ProRule" id="PRU00169"/>
    </source>
</evidence>
<sequence length="155" mass="16324">MAEACILVVEDEPLLRELIAGELRDSGFVVIEATSAPDAIERMAAHPEIDLLFTDILLGGGANGWDVAIAFRGLYPDRPVIYASAYAPGVPRRVPASVYFDKPYLPLQVVQAVRLLLASRPAAAAVRRAPGLAAVPPPAEGEGDTVDVAPDPSPS</sequence>
<evidence type="ECO:0000313" key="6">
    <source>
        <dbReference type="Proteomes" id="UP000323142"/>
    </source>
</evidence>
<dbReference type="InterPro" id="IPR050595">
    <property type="entry name" value="Bact_response_regulator"/>
</dbReference>
<evidence type="ECO:0000256" key="3">
    <source>
        <dbReference type="SAM" id="MobiDB-lite"/>
    </source>
</evidence>
<keyword evidence="6" id="KW-1185">Reference proteome</keyword>
<feature type="domain" description="Response regulatory" evidence="4">
    <location>
        <begin position="5"/>
        <end position="117"/>
    </location>
</feature>
<dbReference type="PROSITE" id="PS50110">
    <property type="entry name" value="RESPONSE_REGULATORY"/>
    <property type="match status" value="1"/>
</dbReference>
<dbReference type="InterPro" id="IPR001789">
    <property type="entry name" value="Sig_transdc_resp-reg_receiver"/>
</dbReference>
<reference evidence="5 6" key="2">
    <citation type="submission" date="2019-09" db="EMBL/GenBank/DDBJ databases">
        <authorList>
            <person name="Jin C."/>
        </authorList>
    </citation>
    <scope>NUCLEOTIDE SEQUENCE [LARGE SCALE GENOMIC DNA]</scope>
    <source>
        <strain evidence="5 6">BN140002</strain>
    </source>
</reference>
<gene>
    <name evidence="5" type="ORF">F0L46_05740</name>
</gene>
<dbReference type="GO" id="GO:0000160">
    <property type="term" value="P:phosphorelay signal transduction system"/>
    <property type="evidence" value="ECO:0007669"/>
    <property type="project" value="InterPro"/>
</dbReference>
<reference evidence="5 6" key="1">
    <citation type="submission" date="2019-09" db="EMBL/GenBank/DDBJ databases">
        <title>Salinarimonas rosea gen. nov., sp. nov., a new member of the a-2 subgroup of the Proteobacteria.</title>
        <authorList>
            <person name="Liu J."/>
        </authorList>
    </citation>
    <scope>NUCLEOTIDE SEQUENCE [LARGE SCALE GENOMIC DNA]</scope>
    <source>
        <strain evidence="5 6">BN140002</strain>
    </source>
</reference>
<dbReference type="AlphaFoldDB" id="A0A5B2VJD4"/>
<dbReference type="SMART" id="SM00448">
    <property type="entry name" value="REC"/>
    <property type="match status" value="1"/>
</dbReference>
<dbReference type="EMBL" id="VUOA01000013">
    <property type="protein sequence ID" value="KAA2238327.1"/>
    <property type="molecule type" value="Genomic_DNA"/>
</dbReference>
<dbReference type="RefSeq" id="WP_149816097.1">
    <property type="nucleotide sequence ID" value="NZ_VUOA01000013.1"/>
</dbReference>
<accession>A0A5B2VJD4</accession>
<dbReference type="Pfam" id="PF00072">
    <property type="entry name" value="Response_reg"/>
    <property type="match status" value="1"/>
</dbReference>
<feature type="modified residue" description="4-aspartylphosphate" evidence="2">
    <location>
        <position position="55"/>
    </location>
</feature>
<dbReference type="InterPro" id="IPR011006">
    <property type="entry name" value="CheY-like_superfamily"/>
</dbReference>
<evidence type="ECO:0000313" key="5">
    <source>
        <dbReference type="EMBL" id="KAA2238327.1"/>
    </source>
</evidence>
<dbReference type="PANTHER" id="PTHR44591">
    <property type="entry name" value="STRESS RESPONSE REGULATOR PROTEIN 1"/>
    <property type="match status" value="1"/>
</dbReference>
<keyword evidence="1 2" id="KW-0597">Phosphoprotein</keyword>
<comment type="caution">
    <text evidence="5">The sequence shown here is derived from an EMBL/GenBank/DDBJ whole genome shotgun (WGS) entry which is preliminary data.</text>
</comment>